<proteinExistence type="predicted"/>
<protein>
    <submittedName>
        <fullName evidence="2">Uncharacterized protein</fullName>
    </submittedName>
</protein>
<organism evidence="2">
    <name type="scientific">Euplotes harpa</name>
    <dbReference type="NCBI Taxonomy" id="151035"/>
    <lineage>
        <taxon>Eukaryota</taxon>
        <taxon>Sar</taxon>
        <taxon>Alveolata</taxon>
        <taxon>Ciliophora</taxon>
        <taxon>Intramacronucleata</taxon>
        <taxon>Spirotrichea</taxon>
        <taxon>Hypotrichia</taxon>
        <taxon>Euplotida</taxon>
        <taxon>Euplotidae</taxon>
        <taxon>Euplotes</taxon>
    </lineage>
</organism>
<name>A0A7S3N6A3_9SPIT</name>
<dbReference type="EMBL" id="HBII01017876">
    <property type="protein sequence ID" value="CAE0348677.1"/>
    <property type="molecule type" value="Transcribed_RNA"/>
</dbReference>
<gene>
    <name evidence="2" type="ORF">EHAR0213_LOCUS7588</name>
</gene>
<accession>A0A7S3N6A3</accession>
<evidence type="ECO:0000313" key="2">
    <source>
        <dbReference type="EMBL" id="CAE0348677.1"/>
    </source>
</evidence>
<sequence>MLPPEYVRTLSTPTFQPDRGQLDPSHHYRDQQVSAAEDIEVQEKEEEDFEEDNEVNTEVKNKLPSLQAFRGVSVSDINPASLDALNQEGLTKEQIEKNQEILNQYNLNQIMRQKNKHQEETEDFE</sequence>
<feature type="region of interest" description="Disordered" evidence="1">
    <location>
        <begin position="1"/>
        <end position="28"/>
    </location>
</feature>
<reference evidence="2" key="1">
    <citation type="submission" date="2021-01" db="EMBL/GenBank/DDBJ databases">
        <authorList>
            <person name="Corre E."/>
            <person name="Pelletier E."/>
            <person name="Niang G."/>
            <person name="Scheremetjew M."/>
            <person name="Finn R."/>
            <person name="Kale V."/>
            <person name="Holt S."/>
            <person name="Cochrane G."/>
            <person name="Meng A."/>
            <person name="Brown T."/>
            <person name="Cohen L."/>
        </authorList>
    </citation>
    <scope>NUCLEOTIDE SEQUENCE</scope>
    <source>
        <strain evidence="2">FSP1.4</strain>
    </source>
</reference>
<evidence type="ECO:0000256" key="1">
    <source>
        <dbReference type="SAM" id="MobiDB-lite"/>
    </source>
</evidence>
<dbReference type="AlphaFoldDB" id="A0A7S3N6A3"/>